<keyword evidence="3" id="KW-0804">Transcription</keyword>
<dbReference type="GO" id="GO:0003700">
    <property type="term" value="F:DNA-binding transcription factor activity"/>
    <property type="evidence" value="ECO:0007669"/>
    <property type="project" value="InterPro"/>
</dbReference>
<dbReference type="EMBL" id="VYSA01000006">
    <property type="protein sequence ID" value="KAA9105092.1"/>
    <property type="molecule type" value="Genomic_DNA"/>
</dbReference>
<dbReference type="Proteomes" id="UP000325827">
    <property type="component" value="Unassembled WGS sequence"/>
</dbReference>
<evidence type="ECO:0000256" key="1">
    <source>
        <dbReference type="ARBA" id="ARBA00023015"/>
    </source>
</evidence>
<dbReference type="Gene3D" id="1.10.10.10">
    <property type="entry name" value="Winged helix-like DNA-binding domain superfamily/Winged helix DNA-binding domain"/>
    <property type="match status" value="1"/>
</dbReference>
<organism evidence="5 6">
    <name type="scientific">Microbacterium rhizomatis</name>
    <dbReference type="NCBI Taxonomy" id="1631477"/>
    <lineage>
        <taxon>Bacteria</taxon>
        <taxon>Bacillati</taxon>
        <taxon>Actinomycetota</taxon>
        <taxon>Actinomycetes</taxon>
        <taxon>Micrococcales</taxon>
        <taxon>Microbacteriaceae</taxon>
        <taxon>Microbacterium</taxon>
    </lineage>
</organism>
<dbReference type="InterPro" id="IPR036388">
    <property type="entry name" value="WH-like_DNA-bd_sf"/>
</dbReference>
<dbReference type="InterPro" id="IPR000524">
    <property type="entry name" value="Tscrpt_reg_HTH_GntR"/>
</dbReference>
<dbReference type="RefSeq" id="WP_150450551.1">
    <property type="nucleotide sequence ID" value="NZ_VYSA01000006.1"/>
</dbReference>
<keyword evidence="6" id="KW-1185">Reference proteome</keyword>
<protein>
    <submittedName>
        <fullName evidence="5">FadR family transcriptional regulator</fullName>
    </submittedName>
</protein>
<dbReference type="SUPFAM" id="SSF48008">
    <property type="entry name" value="GntR ligand-binding domain-like"/>
    <property type="match status" value="1"/>
</dbReference>
<comment type="caution">
    <text evidence="5">The sequence shown here is derived from an EMBL/GenBank/DDBJ whole genome shotgun (WGS) entry which is preliminary data.</text>
</comment>
<dbReference type="InterPro" id="IPR011711">
    <property type="entry name" value="GntR_C"/>
</dbReference>
<accession>A0A5J5IYF3</accession>
<evidence type="ECO:0000256" key="2">
    <source>
        <dbReference type="ARBA" id="ARBA00023125"/>
    </source>
</evidence>
<evidence type="ECO:0000259" key="4">
    <source>
        <dbReference type="PROSITE" id="PS50949"/>
    </source>
</evidence>
<reference evidence="6" key="1">
    <citation type="submission" date="2019-09" db="EMBL/GenBank/DDBJ databases">
        <title>Mumia zhuanghuii sp. nov. isolated from the intestinal contents of plateau pika (Ochotona curzoniae) in the Qinghai-Tibet plateau of China.</title>
        <authorList>
            <person name="Tian Z."/>
        </authorList>
    </citation>
    <scope>NUCLEOTIDE SEQUENCE [LARGE SCALE GENOMIC DNA]</scope>
    <source>
        <strain evidence="6">JCM 30598</strain>
    </source>
</reference>
<dbReference type="SMART" id="SM00895">
    <property type="entry name" value="FCD"/>
    <property type="match status" value="1"/>
</dbReference>
<keyword evidence="1" id="KW-0805">Transcription regulation</keyword>
<proteinExistence type="predicted"/>
<sequence>MGIPEPAQEPSQRTATAVVVDHLERVILESGLEPGDDLPSEADIAAELGLSRLTVREAIRTLVARGLVDVRQGRRATVAHASAEPLRAFFSAAVRRDPRGLLELLEVRFAIEVSASSLAARHATRADRESLANALAAMREAGADADAFNAADVHFHAVIASASGNRMFDLLVEGMEEPLHASRVASLSGFLAEGRVLDDLVAQHEEIYAAINARTPRAAGEAMRRHLTQTRHDLRNASVLATTKVT</sequence>
<gene>
    <name evidence="5" type="ORF">F6B43_18810</name>
</gene>
<dbReference type="SMART" id="SM00345">
    <property type="entry name" value="HTH_GNTR"/>
    <property type="match status" value="1"/>
</dbReference>
<dbReference type="Pfam" id="PF00392">
    <property type="entry name" value="GntR"/>
    <property type="match status" value="1"/>
</dbReference>
<evidence type="ECO:0000313" key="6">
    <source>
        <dbReference type="Proteomes" id="UP000325827"/>
    </source>
</evidence>
<name>A0A5J5IYF3_9MICO</name>
<keyword evidence="2" id="KW-0238">DNA-binding</keyword>
<dbReference type="PANTHER" id="PTHR43537">
    <property type="entry name" value="TRANSCRIPTIONAL REGULATOR, GNTR FAMILY"/>
    <property type="match status" value="1"/>
</dbReference>
<evidence type="ECO:0000313" key="5">
    <source>
        <dbReference type="EMBL" id="KAA9105092.1"/>
    </source>
</evidence>
<dbReference type="GO" id="GO:0003677">
    <property type="term" value="F:DNA binding"/>
    <property type="evidence" value="ECO:0007669"/>
    <property type="project" value="UniProtKB-KW"/>
</dbReference>
<dbReference type="Gene3D" id="1.20.120.530">
    <property type="entry name" value="GntR ligand-binding domain-like"/>
    <property type="match status" value="1"/>
</dbReference>
<dbReference type="InterPro" id="IPR036390">
    <property type="entry name" value="WH_DNA-bd_sf"/>
</dbReference>
<dbReference type="SUPFAM" id="SSF46785">
    <property type="entry name" value="Winged helix' DNA-binding domain"/>
    <property type="match status" value="1"/>
</dbReference>
<dbReference type="PANTHER" id="PTHR43537:SF5">
    <property type="entry name" value="UXU OPERON TRANSCRIPTIONAL REGULATOR"/>
    <property type="match status" value="1"/>
</dbReference>
<dbReference type="AlphaFoldDB" id="A0A5J5IYF3"/>
<dbReference type="PRINTS" id="PR00035">
    <property type="entry name" value="HTHGNTR"/>
</dbReference>
<dbReference type="OrthoDB" id="4535513at2"/>
<dbReference type="Pfam" id="PF07729">
    <property type="entry name" value="FCD"/>
    <property type="match status" value="1"/>
</dbReference>
<feature type="domain" description="HTH gntR-type" evidence="4">
    <location>
        <begin position="13"/>
        <end position="81"/>
    </location>
</feature>
<dbReference type="InterPro" id="IPR008920">
    <property type="entry name" value="TF_FadR/GntR_C"/>
</dbReference>
<evidence type="ECO:0000256" key="3">
    <source>
        <dbReference type="ARBA" id="ARBA00023163"/>
    </source>
</evidence>
<dbReference type="CDD" id="cd07377">
    <property type="entry name" value="WHTH_GntR"/>
    <property type="match status" value="1"/>
</dbReference>
<dbReference type="PROSITE" id="PS50949">
    <property type="entry name" value="HTH_GNTR"/>
    <property type="match status" value="1"/>
</dbReference>